<dbReference type="SUPFAM" id="SSF55347">
    <property type="entry name" value="Glyceraldehyde-3-phosphate dehydrogenase-like, C-terminal domain"/>
    <property type="match status" value="1"/>
</dbReference>
<evidence type="ECO:0000259" key="1">
    <source>
        <dbReference type="Pfam" id="PF01408"/>
    </source>
</evidence>
<protein>
    <submittedName>
        <fullName evidence="3">NADH-dependent dehydrogenase</fullName>
    </submittedName>
</protein>
<evidence type="ECO:0000259" key="2">
    <source>
        <dbReference type="Pfam" id="PF22725"/>
    </source>
</evidence>
<organism evidence="3 4">
    <name type="scientific">Thalassobaculum fulvum</name>
    <dbReference type="NCBI Taxonomy" id="1633335"/>
    <lineage>
        <taxon>Bacteria</taxon>
        <taxon>Pseudomonadati</taxon>
        <taxon>Pseudomonadota</taxon>
        <taxon>Alphaproteobacteria</taxon>
        <taxon>Rhodospirillales</taxon>
        <taxon>Thalassobaculaceae</taxon>
        <taxon>Thalassobaculum</taxon>
    </lineage>
</organism>
<dbReference type="PANTHER" id="PTHR43708">
    <property type="entry name" value="CONSERVED EXPRESSED OXIDOREDUCTASE (EUROFUNG)"/>
    <property type="match status" value="1"/>
</dbReference>
<dbReference type="Pfam" id="PF01408">
    <property type="entry name" value="GFO_IDH_MocA"/>
    <property type="match status" value="1"/>
</dbReference>
<dbReference type="Gene3D" id="3.30.360.10">
    <property type="entry name" value="Dihydrodipicolinate Reductase, domain 2"/>
    <property type="match status" value="1"/>
</dbReference>
<dbReference type="RefSeq" id="WP_189988032.1">
    <property type="nucleotide sequence ID" value="NZ_BMZS01000002.1"/>
</dbReference>
<dbReference type="GO" id="GO:0000166">
    <property type="term" value="F:nucleotide binding"/>
    <property type="evidence" value="ECO:0007669"/>
    <property type="project" value="InterPro"/>
</dbReference>
<dbReference type="EMBL" id="BMZS01000002">
    <property type="protein sequence ID" value="GHD44609.1"/>
    <property type="molecule type" value="Genomic_DNA"/>
</dbReference>
<dbReference type="AlphaFoldDB" id="A0A919CNN3"/>
<proteinExistence type="predicted"/>
<evidence type="ECO:0000313" key="3">
    <source>
        <dbReference type="EMBL" id="GHD44609.1"/>
    </source>
</evidence>
<dbReference type="InterPro" id="IPR051317">
    <property type="entry name" value="Gfo/Idh/MocA_oxidoreduct"/>
</dbReference>
<dbReference type="InterPro" id="IPR000683">
    <property type="entry name" value="Gfo/Idh/MocA-like_OxRdtase_N"/>
</dbReference>
<gene>
    <name evidence="3" type="ORF">GCM10017083_12190</name>
</gene>
<dbReference type="Gene3D" id="3.40.50.720">
    <property type="entry name" value="NAD(P)-binding Rossmann-like Domain"/>
    <property type="match status" value="1"/>
</dbReference>
<dbReference type="Proteomes" id="UP000630353">
    <property type="component" value="Unassembled WGS sequence"/>
</dbReference>
<dbReference type="InterPro" id="IPR055170">
    <property type="entry name" value="GFO_IDH_MocA-like_dom"/>
</dbReference>
<sequence>MTPPLKVVTVGAGYFAGFHVDGWLRNPDVAFAGLADLDTGKAARLLAEKAAPGHPARIEADAAALFDSLRPDIIDIAAPPPAHLGLIRQALDTNARAIVCQKPFCGSLAEAQKAVRLIRDSGKLVVVHENFRFQPWYRAIRDEIAAGRVGELYQIGFRMRPGDGQGRDAYLSRQPYFQKMPRFLIHETAVHWIDTFRFLMGEPDAVFADLRRLNPAIAGEDAGLLLFRYADGRRAVLDGNRLVDHAAANTRFTMGECLVEGSAGVMALDGDGTLTFRPRGGHDWQRIGGGYPTTGFGGDSVYALQKHVGDHLLRGTPIENDAEAYLRNLEIEEALYDSAAAGRVVEVASR</sequence>
<keyword evidence="4" id="KW-1185">Reference proteome</keyword>
<name>A0A919CNN3_9PROT</name>
<reference evidence="3" key="2">
    <citation type="submission" date="2020-09" db="EMBL/GenBank/DDBJ databases">
        <authorList>
            <person name="Sun Q."/>
            <person name="Kim S."/>
        </authorList>
    </citation>
    <scope>NUCLEOTIDE SEQUENCE</scope>
    <source>
        <strain evidence="3">KCTC 42651</strain>
    </source>
</reference>
<reference evidence="3" key="1">
    <citation type="journal article" date="2014" name="Int. J. Syst. Evol. Microbiol.">
        <title>Complete genome sequence of Corynebacterium casei LMG S-19264T (=DSM 44701T), isolated from a smear-ripened cheese.</title>
        <authorList>
            <consortium name="US DOE Joint Genome Institute (JGI-PGF)"/>
            <person name="Walter F."/>
            <person name="Albersmeier A."/>
            <person name="Kalinowski J."/>
            <person name="Ruckert C."/>
        </authorList>
    </citation>
    <scope>NUCLEOTIDE SEQUENCE</scope>
    <source>
        <strain evidence="3">KCTC 42651</strain>
    </source>
</reference>
<dbReference type="SUPFAM" id="SSF51735">
    <property type="entry name" value="NAD(P)-binding Rossmann-fold domains"/>
    <property type="match status" value="1"/>
</dbReference>
<accession>A0A919CNN3</accession>
<feature type="domain" description="Gfo/Idh/MocA-like oxidoreductase N-terminal" evidence="1">
    <location>
        <begin position="5"/>
        <end position="127"/>
    </location>
</feature>
<comment type="caution">
    <text evidence="3">The sequence shown here is derived from an EMBL/GenBank/DDBJ whole genome shotgun (WGS) entry which is preliminary data.</text>
</comment>
<dbReference type="PANTHER" id="PTHR43708:SF8">
    <property type="entry name" value="OXIDOREDUCTASE"/>
    <property type="match status" value="1"/>
</dbReference>
<dbReference type="Pfam" id="PF22725">
    <property type="entry name" value="GFO_IDH_MocA_C3"/>
    <property type="match status" value="1"/>
</dbReference>
<feature type="domain" description="GFO/IDH/MocA-like oxidoreductase" evidence="2">
    <location>
        <begin position="137"/>
        <end position="247"/>
    </location>
</feature>
<evidence type="ECO:0000313" key="4">
    <source>
        <dbReference type="Proteomes" id="UP000630353"/>
    </source>
</evidence>
<dbReference type="InterPro" id="IPR036291">
    <property type="entry name" value="NAD(P)-bd_dom_sf"/>
</dbReference>